<comment type="caution">
    <text evidence="3">The sequence shown here is derived from an EMBL/GenBank/DDBJ whole genome shotgun (WGS) entry which is preliminary data.</text>
</comment>
<dbReference type="NCBIfam" id="TIGR00278">
    <property type="entry name" value="membrane protein insertion efficiency factor YidD"/>
    <property type="match status" value="1"/>
</dbReference>
<dbReference type="PANTHER" id="PTHR33383">
    <property type="entry name" value="MEMBRANE PROTEIN INSERTION EFFICIENCY FACTOR-RELATED"/>
    <property type="match status" value="1"/>
</dbReference>
<dbReference type="AlphaFoldDB" id="A0A941I760"/>
<dbReference type="Proteomes" id="UP000680067">
    <property type="component" value="Unassembled WGS sequence"/>
</dbReference>
<gene>
    <name evidence="3" type="primary">yidD</name>
    <name evidence="3" type="ORF">KDM89_09210</name>
</gene>
<comment type="subcellular location">
    <subcellularLocation>
        <location evidence="1">Cell membrane</location>
        <topology evidence="1">Peripheral membrane protein</topology>
        <orientation evidence="1">Cytoplasmic side</orientation>
    </subcellularLocation>
</comment>
<accession>A0A941I760</accession>
<evidence type="ECO:0000256" key="1">
    <source>
        <dbReference type="HAMAP-Rule" id="MF_00386"/>
    </source>
</evidence>
<dbReference type="Pfam" id="PF01809">
    <property type="entry name" value="YidD"/>
    <property type="match status" value="1"/>
</dbReference>
<evidence type="ECO:0000256" key="2">
    <source>
        <dbReference type="SAM" id="MobiDB-lite"/>
    </source>
</evidence>
<dbReference type="RefSeq" id="WP_212687650.1">
    <property type="nucleotide sequence ID" value="NZ_CAXBSD010000074.1"/>
</dbReference>
<evidence type="ECO:0000313" key="4">
    <source>
        <dbReference type="Proteomes" id="UP000680067"/>
    </source>
</evidence>
<proteinExistence type="inferred from homology"/>
<organism evidence="3 4">
    <name type="scientific">Undibacterium luofuense</name>
    <dbReference type="NCBI Taxonomy" id="2828733"/>
    <lineage>
        <taxon>Bacteria</taxon>
        <taxon>Pseudomonadati</taxon>
        <taxon>Pseudomonadota</taxon>
        <taxon>Betaproteobacteria</taxon>
        <taxon>Burkholderiales</taxon>
        <taxon>Oxalobacteraceae</taxon>
        <taxon>Undibacterium</taxon>
    </lineage>
</organism>
<dbReference type="EMBL" id="JAGSPN010000005">
    <property type="protein sequence ID" value="MBR7782320.1"/>
    <property type="molecule type" value="Genomic_DNA"/>
</dbReference>
<evidence type="ECO:0000313" key="3">
    <source>
        <dbReference type="EMBL" id="MBR7782320.1"/>
    </source>
</evidence>
<comment type="similarity">
    <text evidence="1">Belongs to the UPF0161 family.</text>
</comment>
<keyword evidence="4" id="KW-1185">Reference proteome</keyword>
<feature type="region of interest" description="Disordered" evidence="2">
    <location>
        <begin position="60"/>
        <end position="102"/>
    </location>
</feature>
<sequence>MKTLLLLLLRFYRYAISPLLGQNCRFYPSCSAYAMEAIQVHGAARGSLLAGKRVCRCHPWSDGGVDPVPPAREKSTSAPISESCACGQPPADRQNHSSSPLS</sequence>
<keyword evidence="1" id="KW-0472">Membrane</keyword>
<dbReference type="GO" id="GO:0005886">
    <property type="term" value="C:plasma membrane"/>
    <property type="evidence" value="ECO:0007669"/>
    <property type="project" value="UniProtKB-SubCell"/>
</dbReference>
<keyword evidence="1" id="KW-1003">Cell membrane</keyword>
<dbReference type="SMART" id="SM01234">
    <property type="entry name" value="Haemolytic"/>
    <property type="match status" value="1"/>
</dbReference>
<dbReference type="PANTHER" id="PTHR33383:SF1">
    <property type="entry name" value="MEMBRANE PROTEIN INSERTION EFFICIENCY FACTOR-RELATED"/>
    <property type="match status" value="1"/>
</dbReference>
<protein>
    <recommendedName>
        <fullName evidence="1">Putative membrane protein insertion efficiency factor</fullName>
    </recommendedName>
</protein>
<comment type="function">
    <text evidence="1">Could be involved in insertion of integral membrane proteins into the membrane.</text>
</comment>
<reference evidence="3" key="1">
    <citation type="submission" date="2021-04" db="EMBL/GenBank/DDBJ databases">
        <title>novel species isolated from subtropical streams in China.</title>
        <authorList>
            <person name="Lu H."/>
        </authorList>
    </citation>
    <scope>NUCLEOTIDE SEQUENCE</scope>
    <source>
        <strain evidence="3">LFS511W</strain>
    </source>
</reference>
<dbReference type="HAMAP" id="MF_00386">
    <property type="entry name" value="UPF0161_YidD"/>
    <property type="match status" value="1"/>
</dbReference>
<dbReference type="InterPro" id="IPR002696">
    <property type="entry name" value="Membr_insert_effic_factor_YidD"/>
</dbReference>
<name>A0A941I760_9BURK</name>